<evidence type="ECO:0000313" key="13">
    <source>
        <dbReference type="Proteomes" id="UP000709959"/>
    </source>
</evidence>
<dbReference type="FunFam" id="2.40.420.20:FF:000001">
    <property type="entry name" value="Efflux RND transporter periplasmic adaptor subunit"/>
    <property type="match status" value="1"/>
</dbReference>
<feature type="transmembrane region" description="Helical" evidence="7">
    <location>
        <begin position="22"/>
        <end position="39"/>
    </location>
</feature>
<comment type="subcellular location">
    <subcellularLocation>
        <location evidence="1">Cell membrane</location>
    </subcellularLocation>
</comment>
<dbReference type="Gene3D" id="1.10.287.470">
    <property type="entry name" value="Helix hairpin bin"/>
    <property type="match status" value="1"/>
</dbReference>
<keyword evidence="4" id="KW-1003">Cell membrane</keyword>
<dbReference type="InterPro" id="IPR058627">
    <property type="entry name" value="MdtA-like_C"/>
</dbReference>
<keyword evidence="7" id="KW-1133">Transmembrane helix</keyword>
<dbReference type="EMBL" id="JADKCH010000022">
    <property type="protein sequence ID" value="MBK8573555.1"/>
    <property type="molecule type" value="Genomic_DNA"/>
</dbReference>
<dbReference type="Gene3D" id="2.40.420.20">
    <property type="match status" value="1"/>
</dbReference>
<keyword evidence="5" id="KW-0997">Cell inner membrane</keyword>
<evidence type="ECO:0000259" key="8">
    <source>
        <dbReference type="Pfam" id="PF25876"/>
    </source>
</evidence>
<evidence type="ECO:0000256" key="1">
    <source>
        <dbReference type="ARBA" id="ARBA00004236"/>
    </source>
</evidence>
<dbReference type="Gene3D" id="2.40.50.100">
    <property type="match status" value="1"/>
</dbReference>
<dbReference type="Pfam" id="PF25917">
    <property type="entry name" value="BSH_RND"/>
    <property type="match status" value="1"/>
</dbReference>
<feature type="domain" description="Multidrug resistance protein MdtA-like barrel-sandwich hybrid" evidence="9">
    <location>
        <begin position="82"/>
        <end position="224"/>
    </location>
</feature>
<dbReference type="GO" id="GO:0015562">
    <property type="term" value="F:efflux transmembrane transporter activity"/>
    <property type="evidence" value="ECO:0007669"/>
    <property type="project" value="TreeGrafter"/>
</dbReference>
<feature type="domain" description="Multidrug resistance protein MdtA-like alpha-helical hairpin" evidence="8">
    <location>
        <begin position="122"/>
        <end position="192"/>
    </location>
</feature>
<accession>A0A936F4C9</accession>
<evidence type="ECO:0000256" key="7">
    <source>
        <dbReference type="SAM" id="Phobius"/>
    </source>
</evidence>
<protein>
    <submittedName>
        <fullName evidence="12">MdtA/MuxA family multidrug efflux RND transporter periplasmic adaptor subunit</fullName>
    </submittedName>
</protein>
<evidence type="ECO:0000259" key="11">
    <source>
        <dbReference type="Pfam" id="PF25967"/>
    </source>
</evidence>
<evidence type="ECO:0000259" key="9">
    <source>
        <dbReference type="Pfam" id="PF25917"/>
    </source>
</evidence>
<feature type="domain" description="Multidrug resistance protein MdtA-like C-terminal permuted SH3" evidence="11">
    <location>
        <begin position="317"/>
        <end position="377"/>
    </location>
</feature>
<gene>
    <name evidence="12" type="ORF">IPN91_13210</name>
</gene>
<organism evidence="12 13">
    <name type="scientific">Candidatus Geothrix odensensis</name>
    <dbReference type="NCBI Taxonomy" id="2954440"/>
    <lineage>
        <taxon>Bacteria</taxon>
        <taxon>Pseudomonadati</taxon>
        <taxon>Acidobacteriota</taxon>
        <taxon>Holophagae</taxon>
        <taxon>Holophagales</taxon>
        <taxon>Holophagaceae</taxon>
        <taxon>Geothrix</taxon>
    </lineage>
</organism>
<keyword evidence="3" id="KW-0813">Transport</keyword>
<dbReference type="NCBIfam" id="TIGR01730">
    <property type="entry name" value="RND_mfp"/>
    <property type="match status" value="1"/>
</dbReference>
<evidence type="ECO:0000256" key="3">
    <source>
        <dbReference type="ARBA" id="ARBA00022448"/>
    </source>
</evidence>
<dbReference type="Proteomes" id="UP000709959">
    <property type="component" value="Unassembled WGS sequence"/>
</dbReference>
<evidence type="ECO:0000256" key="5">
    <source>
        <dbReference type="ARBA" id="ARBA00022519"/>
    </source>
</evidence>
<name>A0A936F4C9_9BACT</name>
<keyword evidence="6 7" id="KW-0472">Membrane</keyword>
<dbReference type="PANTHER" id="PTHR30469:SF12">
    <property type="entry name" value="MULTIDRUG RESISTANCE PROTEIN MDTA"/>
    <property type="match status" value="1"/>
</dbReference>
<dbReference type="InterPro" id="IPR006143">
    <property type="entry name" value="RND_pump_MFP"/>
</dbReference>
<dbReference type="GO" id="GO:0030313">
    <property type="term" value="C:cell envelope"/>
    <property type="evidence" value="ECO:0007669"/>
    <property type="project" value="UniProtKB-SubCell"/>
</dbReference>
<evidence type="ECO:0000259" key="10">
    <source>
        <dbReference type="Pfam" id="PF25944"/>
    </source>
</evidence>
<reference evidence="12 13" key="1">
    <citation type="submission" date="2020-10" db="EMBL/GenBank/DDBJ databases">
        <title>Connecting structure to function with the recovery of over 1000 high-quality activated sludge metagenome-assembled genomes encoding full-length rRNA genes using long-read sequencing.</title>
        <authorList>
            <person name="Singleton C.M."/>
            <person name="Petriglieri F."/>
            <person name="Kristensen J.M."/>
            <person name="Kirkegaard R.H."/>
            <person name="Michaelsen T.Y."/>
            <person name="Andersen M.H."/>
            <person name="Karst S.M."/>
            <person name="Dueholm M.S."/>
            <person name="Nielsen P.H."/>
            <person name="Albertsen M."/>
        </authorList>
    </citation>
    <scope>NUCLEOTIDE SEQUENCE [LARGE SCALE GENOMIC DNA]</scope>
    <source>
        <strain evidence="12">OdNE_18-Q3-R46-58_MAXAC.008</strain>
    </source>
</reference>
<dbReference type="AlphaFoldDB" id="A0A936F4C9"/>
<evidence type="ECO:0000256" key="2">
    <source>
        <dbReference type="ARBA" id="ARBA00009477"/>
    </source>
</evidence>
<dbReference type="Pfam" id="PF25944">
    <property type="entry name" value="Beta-barrel_RND"/>
    <property type="match status" value="1"/>
</dbReference>
<evidence type="ECO:0000313" key="12">
    <source>
        <dbReference type="EMBL" id="MBK8573555.1"/>
    </source>
</evidence>
<feature type="domain" description="Multidrug resistance protein MdtA-like beta-barrel" evidence="10">
    <location>
        <begin position="229"/>
        <end position="313"/>
    </location>
</feature>
<comment type="similarity">
    <text evidence="2">Belongs to the membrane fusion protein (MFP) (TC 8.A.1) family.</text>
</comment>
<dbReference type="Pfam" id="PF25876">
    <property type="entry name" value="HH_MFP_RND"/>
    <property type="match status" value="1"/>
</dbReference>
<sequence>MNTSEATPTEQAAGRPALLRGWRPWAIGGALLLFGWFLFGRGGKKDPAANAGGRPVPVAVAKARKGDMAVQLTGLGTVTALNSVTVKSRVDGQLVRIAFTEGQMVREGDLLAEIDPRPFQVQLMQAEGQYAKNQAAFQNATADLKRLQGLVQQGIISRQQLDTQTSAVAQYEAALKSDQAQVESAKLNLVYSRITAPISGRVGLRLVDAGNMVRASDANGLATIAPIQPINVLFAVPADSIQKVLSQNAKAGKLPVEAWDRDLKSRLALGSLSAIDNQVDTATGTVRLKALFTNEDRVLFPNQFVNARLLVDTLRGVVIIPTAAIQRGPQGAFLYVVKADSTVDLRIIEVQGTDGDESAIGKGLADGETVVVDGLEKLRPGSKVTLPKAPGAKG</sequence>
<dbReference type="Gene3D" id="2.40.30.170">
    <property type="match status" value="1"/>
</dbReference>
<dbReference type="InterPro" id="IPR058625">
    <property type="entry name" value="MdtA-like_BSH"/>
</dbReference>
<comment type="caution">
    <text evidence="12">The sequence shown here is derived from an EMBL/GenBank/DDBJ whole genome shotgun (WGS) entry which is preliminary data.</text>
</comment>
<dbReference type="PANTHER" id="PTHR30469">
    <property type="entry name" value="MULTIDRUG RESISTANCE PROTEIN MDTA"/>
    <property type="match status" value="1"/>
</dbReference>
<evidence type="ECO:0000256" key="4">
    <source>
        <dbReference type="ARBA" id="ARBA00022475"/>
    </source>
</evidence>
<proteinExistence type="inferred from homology"/>
<keyword evidence="7" id="KW-0812">Transmembrane</keyword>
<dbReference type="NCBIfam" id="NF008589">
    <property type="entry name" value="PRK11556.1"/>
    <property type="match status" value="1"/>
</dbReference>
<dbReference type="GO" id="GO:1990281">
    <property type="term" value="C:efflux pump complex"/>
    <property type="evidence" value="ECO:0007669"/>
    <property type="project" value="TreeGrafter"/>
</dbReference>
<dbReference type="SUPFAM" id="SSF111369">
    <property type="entry name" value="HlyD-like secretion proteins"/>
    <property type="match status" value="1"/>
</dbReference>
<evidence type="ECO:0000256" key="6">
    <source>
        <dbReference type="ARBA" id="ARBA00023136"/>
    </source>
</evidence>
<dbReference type="InterPro" id="IPR058624">
    <property type="entry name" value="MdtA-like_HH"/>
</dbReference>
<dbReference type="Pfam" id="PF25967">
    <property type="entry name" value="RND-MFP_C"/>
    <property type="match status" value="1"/>
</dbReference>
<dbReference type="InterPro" id="IPR058626">
    <property type="entry name" value="MdtA-like_b-barrel"/>
</dbReference>